<evidence type="ECO:0000313" key="2">
    <source>
        <dbReference type="Proteomes" id="UP001153332"/>
    </source>
</evidence>
<dbReference type="EMBL" id="JAPUUL010002155">
    <property type="protein sequence ID" value="KAJ8125837.1"/>
    <property type="molecule type" value="Genomic_DNA"/>
</dbReference>
<accession>A0ACC2JEN0</accession>
<organism evidence="1 2">
    <name type="scientific">Lasiodiplodia mahajangana</name>
    <dbReference type="NCBI Taxonomy" id="1108764"/>
    <lineage>
        <taxon>Eukaryota</taxon>
        <taxon>Fungi</taxon>
        <taxon>Dikarya</taxon>
        <taxon>Ascomycota</taxon>
        <taxon>Pezizomycotina</taxon>
        <taxon>Dothideomycetes</taxon>
        <taxon>Dothideomycetes incertae sedis</taxon>
        <taxon>Botryosphaeriales</taxon>
        <taxon>Botryosphaeriaceae</taxon>
        <taxon>Lasiodiplodia</taxon>
    </lineage>
</organism>
<keyword evidence="2" id="KW-1185">Reference proteome</keyword>
<evidence type="ECO:0000313" key="1">
    <source>
        <dbReference type="EMBL" id="KAJ8125837.1"/>
    </source>
</evidence>
<gene>
    <name evidence="1" type="ORF">O1611_g7801</name>
</gene>
<reference evidence="1" key="1">
    <citation type="submission" date="2022-12" db="EMBL/GenBank/DDBJ databases">
        <title>Genome Sequence of Lasiodiplodia mahajangana.</title>
        <authorList>
            <person name="Buettner E."/>
        </authorList>
    </citation>
    <scope>NUCLEOTIDE SEQUENCE</scope>
    <source>
        <strain evidence="1">VT137</strain>
    </source>
</reference>
<comment type="caution">
    <text evidence="1">The sequence shown here is derived from an EMBL/GenBank/DDBJ whole genome shotgun (WGS) entry which is preliminary data.</text>
</comment>
<protein>
    <submittedName>
        <fullName evidence="1">Uncharacterized protein</fullName>
    </submittedName>
</protein>
<name>A0ACC2JEN0_9PEZI</name>
<sequence>MSSTKELWYDARHPPQDPVDASFKDKTVLITGAYGIGLGHHAAVKYAALGANPLILAVRTQEKGEEAKSAIMQKTKCSPDIFVIEILDLSSFSSIKAFVDRINARFPAIHVLQNAGGVAPWTYKKSSDGYEMALQVDLLSPMLLSLLLLPKLRDSAGSPAHISFLDSIAIFDIPDKVLQFSGQTLIQRCDDESKWDSIEQYYLVKLATWYAVQGLAEKCKGSNVIVNATCPGLCKTNMIKDLPLVFRMFMAVRYFFLGRSAEQGSRTLVSATTLGIDSHGKFWNNDKYHEMSSFLSSERSQELYAETWNEILSILREHVPPELI</sequence>
<dbReference type="Proteomes" id="UP001153332">
    <property type="component" value="Unassembled WGS sequence"/>
</dbReference>
<proteinExistence type="predicted"/>